<dbReference type="AlphaFoldDB" id="A0AAV7VFN5"/>
<evidence type="ECO:0000313" key="3">
    <source>
        <dbReference type="Proteomes" id="UP001066276"/>
    </source>
</evidence>
<accession>A0AAV7VFN5</accession>
<reference evidence="2" key="1">
    <citation type="journal article" date="2022" name="bioRxiv">
        <title>Sequencing and chromosome-scale assembly of the giantPleurodeles waltlgenome.</title>
        <authorList>
            <person name="Brown T."/>
            <person name="Elewa A."/>
            <person name="Iarovenko S."/>
            <person name="Subramanian E."/>
            <person name="Araus A.J."/>
            <person name="Petzold A."/>
            <person name="Susuki M."/>
            <person name="Suzuki K.-i.T."/>
            <person name="Hayashi T."/>
            <person name="Toyoda A."/>
            <person name="Oliveira C."/>
            <person name="Osipova E."/>
            <person name="Leigh N.D."/>
            <person name="Simon A."/>
            <person name="Yun M.H."/>
        </authorList>
    </citation>
    <scope>NUCLEOTIDE SEQUENCE</scope>
    <source>
        <strain evidence="2">20211129_DDA</strain>
        <tissue evidence="2">Liver</tissue>
    </source>
</reference>
<evidence type="ECO:0000256" key="1">
    <source>
        <dbReference type="SAM" id="MobiDB-lite"/>
    </source>
</evidence>
<feature type="region of interest" description="Disordered" evidence="1">
    <location>
        <begin position="51"/>
        <end position="77"/>
    </location>
</feature>
<gene>
    <name evidence="2" type="ORF">NDU88_002815</name>
</gene>
<dbReference type="EMBL" id="JANPWB010000003">
    <property type="protein sequence ID" value="KAJ1198977.1"/>
    <property type="molecule type" value="Genomic_DNA"/>
</dbReference>
<proteinExistence type="predicted"/>
<protein>
    <submittedName>
        <fullName evidence="2">Uncharacterized protein</fullName>
    </submittedName>
</protein>
<dbReference type="Proteomes" id="UP001066276">
    <property type="component" value="Chromosome 2_1"/>
</dbReference>
<keyword evidence="3" id="KW-1185">Reference proteome</keyword>
<organism evidence="2 3">
    <name type="scientific">Pleurodeles waltl</name>
    <name type="common">Iberian ribbed newt</name>
    <dbReference type="NCBI Taxonomy" id="8319"/>
    <lineage>
        <taxon>Eukaryota</taxon>
        <taxon>Metazoa</taxon>
        <taxon>Chordata</taxon>
        <taxon>Craniata</taxon>
        <taxon>Vertebrata</taxon>
        <taxon>Euteleostomi</taxon>
        <taxon>Amphibia</taxon>
        <taxon>Batrachia</taxon>
        <taxon>Caudata</taxon>
        <taxon>Salamandroidea</taxon>
        <taxon>Salamandridae</taxon>
        <taxon>Pleurodelinae</taxon>
        <taxon>Pleurodeles</taxon>
    </lineage>
</organism>
<comment type="caution">
    <text evidence="2">The sequence shown here is derived from an EMBL/GenBank/DDBJ whole genome shotgun (WGS) entry which is preliminary data.</text>
</comment>
<evidence type="ECO:0000313" key="2">
    <source>
        <dbReference type="EMBL" id="KAJ1198977.1"/>
    </source>
</evidence>
<name>A0AAV7VFN5_PLEWA</name>
<sequence>MYADECPGSTTDKEHLGVVKTACSNDRYETKAGRRTMVSKEETQMVENFKKREAVVESKEHGAQRTRRSGEDQNRPL</sequence>